<dbReference type="SUPFAM" id="SSF55729">
    <property type="entry name" value="Acyl-CoA N-acyltransferases (Nat)"/>
    <property type="match status" value="1"/>
</dbReference>
<keyword evidence="1" id="KW-0808">Transferase</keyword>
<dbReference type="InterPro" id="IPR050680">
    <property type="entry name" value="YpeA/RimI_acetyltransf"/>
</dbReference>
<evidence type="ECO:0000259" key="3">
    <source>
        <dbReference type="PROSITE" id="PS51186"/>
    </source>
</evidence>
<dbReference type="PROSITE" id="PS51186">
    <property type="entry name" value="GNAT"/>
    <property type="match status" value="1"/>
</dbReference>
<evidence type="ECO:0000256" key="2">
    <source>
        <dbReference type="ARBA" id="ARBA00023315"/>
    </source>
</evidence>
<dbReference type="InterPro" id="IPR056935">
    <property type="entry name" value="Rv0428c-like_C"/>
</dbReference>
<protein>
    <submittedName>
        <fullName evidence="4">Mycothiol acetyltransferase</fullName>
    </submittedName>
</protein>
<gene>
    <name evidence="4" type="primary">mshD_1</name>
    <name evidence="4" type="ORF">BHAOGJBA_0915</name>
</gene>
<dbReference type="Pfam" id="PF24553">
    <property type="entry name" value="Rv0428c_C"/>
    <property type="match status" value="1"/>
</dbReference>
<reference evidence="4" key="2">
    <citation type="submission" date="2021-08" db="EMBL/GenBank/DDBJ databases">
        <authorList>
            <person name="Tani A."/>
            <person name="Ola A."/>
            <person name="Ogura Y."/>
            <person name="Katsura K."/>
            <person name="Hayashi T."/>
        </authorList>
    </citation>
    <scope>NUCLEOTIDE SEQUENCE</scope>
    <source>
        <strain evidence="4">DSM 16372</strain>
    </source>
</reference>
<evidence type="ECO:0000256" key="1">
    <source>
        <dbReference type="ARBA" id="ARBA00022679"/>
    </source>
</evidence>
<dbReference type="InterPro" id="IPR000182">
    <property type="entry name" value="GNAT_dom"/>
</dbReference>
<feature type="domain" description="N-acetyltransferase" evidence="3">
    <location>
        <begin position="115"/>
        <end position="259"/>
    </location>
</feature>
<dbReference type="PANTHER" id="PTHR43420">
    <property type="entry name" value="ACETYLTRANSFERASE"/>
    <property type="match status" value="1"/>
</dbReference>
<proteinExistence type="predicted"/>
<keyword evidence="2" id="KW-0012">Acyltransferase</keyword>
<dbReference type="Proteomes" id="UP001055247">
    <property type="component" value="Unassembled WGS sequence"/>
</dbReference>
<organism evidence="4 5">
    <name type="scientific">Methylobacterium hispanicum</name>
    <dbReference type="NCBI Taxonomy" id="270350"/>
    <lineage>
        <taxon>Bacteria</taxon>
        <taxon>Pseudomonadati</taxon>
        <taxon>Pseudomonadota</taxon>
        <taxon>Alphaproteobacteria</taxon>
        <taxon>Hyphomicrobiales</taxon>
        <taxon>Methylobacteriaceae</taxon>
        <taxon>Methylobacterium</taxon>
    </lineage>
</organism>
<comment type="caution">
    <text evidence="4">The sequence shown here is derived from an EMBL/GenBank/DDBJ whole genome shotgun (WGS) entry which is preliminary data.</text>
</comment>
<dbReference type="CDD" id="cd04301">
    <property type="entry name" value="NAT_SF"/>
    <property type="match status" value="1"/>
</dbReference>
<dbReference type="EMBL" id="BPQO01000003">
    <property type="protein sequence ID" value="GJD87413.1"/>
    <property type="molecule type" value="Genomic_DNA"/>
</dbReference>
<name>A0AAV4ZGF8_9HYPH</name>
<accession>A0AAV4ZGF8</accession>
<keyword evidence="5" id="KW-1185">Reference proteome</keyword>
<evidence type="ECO:0000313" key="5">
    <source>
        <dbReference type="Proteomes" id="UP001055247"/>
    </source>
</evidence>
<dbReference type="GO" id="GO:0016747">
    <property type="term" value="F:acyltransferase activity, transferring groups other than amino-acyl groups"/>
    <property type="evidence" value="ECO:0007669"/>
    <property type="project" value="InterPro"/>
</dbReference>
<dbReference type="AlphaFoldDB" id="A0AAV4ZGF8"/>
<dbReference type="Gene3D" id="3.40.630.30">
    <property type="match status" value="1"/>
</dbReference>
<sequence>MDEADLAWRVEEACRNAWPAPREAHLEGWLLRAAGGPTRRTNAVNPLRGPRAAPAAAIAACEAVFRGLGRPALFRIVSLAPELDPELARRGYAAEGASLTLVADLAGLAESADRVSLAEAPDAAWLAFRAAINRSDPEAERVYRAMHAAILLPRACAALRLDGAIAAQAYGVLDGDLVVIESVATEEACRGRGYGRRVVSALMRWGRSRGATAACLQVVADNPPARALYAGLGFDREVSRYHYRRAPRADAASEAGSRRRA</sequence>
<dbReference type="InterPro" id="IPR016181">
    <property type="entry name" value="Acyl_CoA_acyltransferase"/>
</dbReference>
<reference evidence="4" key="1">
    <citation type="journal article" date="2016" name="Front. Microbiol.">
        <title>Genome Sequence of the Piezophilic, Mesophilic Sulfate-Reducing Bacterium Desulfovibrio indicus J2T.</title>
        <authorList>
            <person name="Cao J."/>
            <person name="Maignien L."/>
            <person name="Shao Z."/>
            <person name="Alain K."/>
            <person name="Jebbar M."/>
        </authorList>
    </citation>
    <scope>NUCLEOTIDE SEQUENCE</scope>
    <source>
        <strain evidence="4">DSM 16372</strain>
    </source>
</reference>
<dbReference type="PANTHER" id="PTHR43420:SF12">
    <property type="entry name" value="N-ACETYLTRANSFERASE DOMAIN-CONTAINING PROTEIN"/>
    <property type="match status" value="1"/>
</dbReference>
<dbReference type="RefSeq" id="WP_066926444.1">
    <property type="nucleotide sequence ID" value="NZ_BPQO01000003.1"/>
</dbReference>
<evidence type="ECO:0000313" key="4">
    <source>
        <dbReference type="EMBL" id="GJD87413.1"/>
    </source>
</evidence>